<evidence type="ECO:0000313" key="3">
    <source>
        <dbReference type="EMBL" id="CAL8111796.1"/>
    </source>
</evidence>
<keyword evidence="4" id="KW-1185">Reference proteome</keyword>
<dbReference type="Pfam" id="PF03645">
    <property type="entry name" value="Tctex-1"/>
    <property type="match status" value="1"/>
</dbReference>
<feature type="compositionally biased region" description="Basic and acidic residues" evidence="2">
    <location>
        <begin position="78"/>
        <end position="92"/>
    </location>
</feature>
<evidence type="ECO:0000313" key="4">
    <source>
        <dbReference type="Proteomes" id="UP001642540"/>
    </source>
</evidence>
<protein>
    <recommendedName>
        <fullName evidence="5">Tctex1 domain-containing protein 2</fullName>
    </recommendedName>
</protein>
<dbReference type="EMBL" id="CAXLJM020000046">
    <property type="protein sequence ID" value="CAL8111796.1"/>
    <property type="molecule type" value="Genomic_DNA"/>
</dbReference>
<reference evidence="3 4" key="1">
    <citation type="submission" date="2024-08" db="EMBL/GenBank/DDBJ databases">
        <authorList>
            <person name="Cucini C."/>
            <person name="Frati F."/>
        </authorList>
    </citation>
    <scope>NUCLEOTIDE SEQUENCE [LARGE SCALE GENOMIC DNA]</scope>
</reference>
<feature type="compositionally biased region" description="Basic and acidic residues" evidence="2">
    <location>
        <begin position="17"/>
        <end position="41"/>
    </location>
</feature>
<feature type="compositionally biased region" description="Polar residues" evidence="2">
    <location>
        <begin position="61"/>
        <end position="77"/>
    </location>
</feature>
<dbReference type="Proteomes" id="UP001642540">
    <property type="component" value="Unassembled WGS sequence"/>
</dbReference>
<evidence type="ECO:0008006" key="5">
    <source>
        <dbReference type="Google" id="ProtNLM"/>
    </source>
</evidence>
<evidence type="ECO:0000256" key="1">
    <source>
        <dbReference type="ARBA" id="ARBA00005361"/>
    </source>
</evidence>
<dbReference type="Gene3D" id="3.30.1140.40">
    <property type="entry name" value="Tctex-1"/>
    <property type="match status" value="1"/>
</dbReference>
<name>A0ABP1QUN1_9HEXA</name>
<accession>A0ABP1QUN1</accession>
<evidence type="ECO:0000256" key="2">
    <source>
        <dbReference type="SAM" id="MobiDB-lite"/>
    </source>
</evidence>
<sequence>MAEPRKSSVATSGGGGSDDREHGSNRPSADKDAAAEVRKESAGSGEQDQRSGSGGSGDQPANVTTAETSGQKRSSVGSEKKRKDGTRNKMSFDVDELEEGLYVEVEDEEDLEEVVEYEEIPDDEVQQETAPGTDGGAKEGALKSDKLPGETVATDENVGYKIRPDLSQKFRPGTVQVIIERAVKELLEGKQFTPEECEEWIKLLVEDIHEKVKSQNYRRYKIITHITIGERRGEGASSATRCLWDAEADCMATYTFLNDSMFCNGTVYGIYFY</sequence>
<dbReference type="InterPro" id="IPR005334">
    <property type="entry name" value="Tctex-1-like"/>
</dbReference>
<dbReference type="InterPro" id="IPR038586">
    <property type="entry name" value="Tctex-1-like_sf"/>
</dbReference>
<comment type="similarity">
    <text evidence="1">Belongs to the dynein light chain Tctex-type family.</text>
</comment>
<dbReference type="PANTHER" id="PTHR21255">
    <property type="entry name" value="T-COMPLEX-ASSOCIATED-TESTIS-EXPRESSED 1/ DYNEIN LIGHT CHAIN"/>
    <property type="match status" value="1"/>
</dbReference>
<organism evidence="3 4">
    <name type="scientific">Orchesella dallaii</name>
    <dbReference type="NCBI Taxonomy" id="48710"/>
    <lineage>
        <taxon>Eukaryota</taxon>
        <taxon>Metazoa</taxon>
        <taxon>Ecdysozoa</taxon>
        <taxon>Arthropoda</taxon>
        <taxon>Hexapoda</taxon>
        <taxon>Collembola</taxon>
        <taxon>Entomobryomorpha</taxon>
        <taxon>Entomobryoidea</taxon>
        <taxon>Orchesellidae</taxon>
        <taxon>Orchesellinae</taxon>
        <taxon>Orchesella</taxon>
    </lineage>
</organism>
<dbReference type="PANTHER" id="PTHR21255:SF7">
    <property type="entry name" value="DYNEIN LIGHT CHAIN TCTEX-TYPE PROTEIN 2B"/>
    <property type="match status" value="1"/>
</dbReference>
<feature type="region of interest" description="Disordered" evidence="2">
    <location>
        <begin position="1"/>
        <end position="143"/>
    </location>
</feature>
<dbReference type="CDD" id="cd21459">
    <property type="entry name" value="DLC-like_TCTEX1D2"/>
    <property type="match status" value="1"/>
</dbReference>
<proteinExistence type="inferred from homology"/>
<feature type="compositionally biased region" description="Acidic residues" evidence="2">
    <location>
        <begin position="93"/>
        <end position="126"/>
    </location>
</feature>
<gene>
    <name evidence="3" type="ORF">ODALV1_LOCUS15360</name>
</gene>
<comment type="caution">
    <text evidence="3">The sequence shown here is derived from an EMBL/GenBank/DDBJ whole genome shotgun (WGS) entry which is preliminary data.</text>
</comment>